<dbReference type="RefSeq" id="WP_015152582.1">
    <property type="nucleotide sequence ID" value="NC_019695.1"/>
</dbReference>
<dbReference type="EMBL" id="CP003597">
    <property type="protein sequence ID" value="AFY86031.1"/>
    <property type="molecule type" value="Genomic_DNA"/>
</dbReference>
<keyword evidence="2" id="KW-1185">Reference proteome</keyword>
<dbReference type="Proteomes" id="UP000010384">
    <property type="component" value="Chromosome"/>
</dbReference>
<sequence length="74" mass="8509">MATEKISVSLSSSLMRFIETYKNTHQHKSRSQVIETALQLLQQQELEAAYREANQEIDPDWEVTVADGLANETW</sequence>
<dbReference type="HOGENOM" id="CLU_194678_1_0_3"/>
<reference evidence="1 2" key="1">
    <citation type="submission" date="2012-06" db="EMBL/GenBank/DDBJ databases">
        <title>Finished chromosome of genome of Chroococcidiopsis thermalis PCC 7203.</title>
        <authorList>
            <consortium name="US DOE Joint Genome Institute"/>
            <person name="Gugger M."/>
            <person name="Coursin T."/>
            <person name="Rippka R."/>
            <person name="Tandeau De Marsac N."/>
            <person name="Huntemann M."/>
            <person name="Wei C.-L."/>
            <person name="Han J."/>
            <person name="Detter J.C."/>
            <person name="Han C."/>
            <person name="Tapia R."/>
            <person name="Davenport K."/>
            <person name="Daligault H."/>
            <person name="Erkkila T."/>
            <person name="Gu W."/>
            <person name="Munk A.C.C."/>
            <person name="Teshima H."/>
            <person name="Xu Y."/>
            <person name="Chain P."/>
            <person name="Chen A."/>
            <person name="Krypides N."/>
            <person name="Mavromatis K."/>
            <person name="Markowitz V."/>
            <person name="Szeto E."/>
            <person name="Ivanova N."/>
            <person name="Mikhailova N."/>
            <person name="Ovchinnikova G."/>
            <person name="Pagani I."/>
            <person name="Pati A."/>
            <person name="Goodwin L."/>
            <person name="Peters L."/>
            <person name="Pitluck S."/>
            <person name="Woyke T."/>
            <person name="Kerfeld C."/>
        </authorList>
    </citation>
    <scope>NUCLEOTIDE SEQUENCE [LARGE SCALE GENOMIC DNA]</scope>
    <source>
        <strain evidence="1 2">PCC 7203</strain>
    </source>
</reference>
<dbReference type="InParanoid" id="K9TV25"/>
<dbReference type="AlphaFoldDB" id="K9TV25"/>
<accession>K9TV25</accession>
<evidence type="ECO:0000313" key="1">
    <source>
        <dbReference type="EMBL" id="AFY86031.1"/>
    </source>
</evidence>
<name>K9TV25_CHRTP</name>
<dbReference type="KEGG" id="cthe:Chro_0484"/>
<evidence type="ECO:0008006" key="3">
    <source>
        <dbReference type="Google" id="ProtNLM"/>
    </source>
</evidence>
<organism evidence="1 2">
    <name type="scientific">Chroococcidiopsis thermalis (strain PCC 7203)</name>
    <dbReference type="NCBI Taxonomy" id="251229"/>
    <lineage>
        <taxon>Bacteria</taxon>
        <taxon>Bacillati</taxon>
        <taxon>Cyanobacteriota</taxon>
        <taxon>Cyanophyceae</taxon>
        <taxon>Chroococcidiopsidales</taxon>
        <taxon>Chroococcidiopsidaceae</taxon>
        <taxon>Chroococcidiopsis</taxon>
    </lineage>
</organism>
<proteinExistence type="predicted"/>
<dbReference type="eggNOG" id="COG3609">
    <property type="taxonomic scope" value="Bacteria"/>
</dbReference>
<protein>
    <recommendedName>
        <fullName evidence="3">CopG family transcriptional regulator</fullName>
    </recommendedName>
</protein>
<dbReference type="InterPro" id="IPR010985">
    <property type="entry name" value="Ribbon_hlx_hlx"/>
</dbReference>
<dbReference type="SUPFAM" id="SSF47598">
    <property type="entry name" value="Ribbon-helix-helix"/>
    <property type="match status" value="1"/>
</dbReference>
<dbReference type="STRING" id="251229.Chro_0484"/>
<evidence type="ECO:0000313" key="2">
    <source>
        <dbReference type="Proteomes" id="UP000010384"/>
    </source>
</evidence>
<gene>
    <name evidence="1" type="ORF">Chro_0484</name>
</gene>
<dbReference type="GO" id="GO:0006355">
    <property type="term" value="P:regulation of DNA-templated transcription"/>
    <property type="evidence" value="ECO:0007669"/>
    <property type="project" value="InterPro"/>
</dbReference>